<evidence type="ECO:0000313" key="2">
    <source>
        <dbReference type="Proteomes" id="UP001157017"/>
    </source>
</evidence>
<evidence type="ECO:0000313" key="1">
    <source>
        <dbReference type="EMBL" id="GMA84785.1"/>
    </source>
</evidence>
<organism evidence="1 2">
    <name type="scientific">Angustibacter aerolatus</name>
    <dbReference type="NCBI Taxonomy" id="1162965"/>
    <lineage>
        <taxon>Bacteria</taxon>
        <taxon>Bacillati</taxon>
        <taxon>Actinomycetota</taxon>
        <taxon>Actinomycetes</taxon>
        <taxon>Kineosporiales</taxon>
        <taxon>Kineosporiaceae</taxon>
    </lineage>
</organism>
<accession>A0ABQ6JC52</accession>
<keyword evidence="2" id="KW-1185">Reference proteome</keyword>
<proteinExistence type="predicted"/>
<sequence>MPQADACSEQHAVAALAWRLLTCGPAIPERADRRGFLADVAMGERPVLADCGAPPWPTGEAALRRALSPDPALRYPGLYALASALEAGLHEALHDPLVADAGDGLAGAGRRLSPRR</sequence>
<name>A0ABQ6JC52_9ACTN</name>
<protein>
    <recommendedName>
        <fullName evidence="3">Protein kinase domain-containing protein</fullName>
    </recommendedName>
</protein>
<comment type="caution">
    <text evidence="1">The sequence shown here is derived from an EMBL/GenBank/DDBJ whole genome shotgun (WGS) entry which is preliminary data.</text>
</comment>
<dbReference type="Proteomes" id="UP001157017">
    <property type="component" value="Unassembled WGS sequence"/>
</dbReference>
<evidence type="ECO:0008006" key="3">
    <source>
        <dbReference type="Google" id="ProtNLM"/>
    </source>
</evidence>
<dbReference type="EMBL" id="BSUZ01000001">
    <property type="protein sequence ID" value="GMA84785.1"/>
    <property type="molecule type" value="Genomic_DNA"/>
</dbReference>
<gene>
    <name evidence="1" type="ORF">GCM10025868_00350</name>
</gene>
<reference evidence="2" key="1">
    <citation type="journal article" date="2019" name="Int. J. Syst. Evol. Microbiol.">
        <title>The Global Catalogue of Microorganisms (GCM) 10K type strain sequencing project: providing services to taxonomists for standard genome sequencing and annotation.</title>
        <authorList>
            <consortium name="The Broad Institute Genomics Platform"/>
            <consortium name="The Broad Institute Genome Sequencing Center for Infectious Disease"/>
            <person name="Wu L."/>
            <person name="Ma J."/>
        </authorList>
    </citation>
    <scope>NUCLEOTIDE SEQUENCE [LARGE SCALE GENOMIC DNA]</scope>
    <source>
        <strain evidence="2">NBRC 108730</strain>
    </source>
</reference>